<gene>
    <name evidence="1" type="ORF">ACFQVC_40205</name>
</gene>
<dbReference type="EMBL" id="JBHTCF010000033">
    <property type="protein sequence ID" value="MFC7310423.1"/>
    <property type="molecule type" value="Genomic_DNA"/>
</dbReference>
<reference evidence="2" key="1">
    <citation type="journal article" date="2019" name="Int. J. Syst. Evol. Microbiol.">
        <title>The Global Catalogue of Microorganisms (GCM) 10K type strain sequencing project: providing services to taxonomists for standard genome sequencing and annotation.</title>
        <authorList>
            <consortium name="The Broad Institute Genomics Platform"/>
            <consortium name="The Broad Institute Genome Sequencing Center for Infectious Disease"/>
            <person name="Wu L."/>
            <person name="Ma J."/>
        </authorList>
    </citation>
    <scope>NUCLEOTIDE SEQUENCE [LARGE SCALE GENOMIC DNA]</scope>
    <source>
        <strain evidence="2">SYNS20</strain>
    </source>
</reference>
<protein>
    <submittedName>
        <fullName evidence="1">Uncharacterized protein</fullName>
    </submittedName>
</protein>
<keyword evidence="2" id="KW-1185">Reference proteome</keyword>
<sequence length="200" mass="22734">MERAGAIEAHRIFMVDSDTEDPWFPMPLGEQHDDWRKDWAEQCARAMLLMHGERPKRRRVKNLRDWLVDYSRGFASSSAHFAYLFAPTIDTVPHPAFAVVGASEGDRETELRATVRGDAQQLLHPFEPTVFPGGRLGEGMRAVNHWSDRRAGPVVSARYGWRVEESAVDVAFYVVGDADFMTPHLDAFDAYARTLYLKPL</sequence>
<evidence type="ECO:0000313" key="1">
    <source>
        <dbReference type="EMBL" id="MFC7310423.1"/>
    </source>
</evidence>
<dbReference type="Proteomes" id="UP001596523">
    <property type="component" value="Unassembled WGS sequence"/>
</dbReference>
<evidence type="ECO:0000313" key="2">
    <source>
        <dbReference type="Proteomes" id="UP001596523"/>
    </source>
</evidence>
<comment type="caution">
    <text evidence="1">The sequence shown here is derived from an EMBL/GenBank/DDBJ whole genome shotgun (WGS) entry which is preliminary data.</text>
</comment>
<proteinExistence type="predicted"/>
<dbReference type="RefSeq" id="WP_381840916.1">
    <property type="nucleotide sequence ID" value="NZ_JBHTCF010000033.1"/>
</dbReference>
<name>A0ABW2JWN0_9ACTN</name>
<accession>A0ABW2JWN0</accession>
<organism evidence="1 2">
    <name type="scientific">Streptomyces monticola</name>
    <dbReference type="NCBI Taxonomy" id="2666263"/>
    <lineage>
        <taxon>Bacteria</taxon>
        <taxon>Bacillati</taxon>
        <taxon>Actinomycetota</taxon>
        <taxon>Actinomycetes</taxon>
        <taxon>Kitasatosporales</taxon>
        <taxon>Streptomycetaceae</taxon>
        <taxon>Streptomyces</taxon>
    </lineage>
</organism>